<feature type="compositionally biased region" description="Low complexity" evidence="1">
    <location>
        <begin position="102"/>
        <end position="112"/>
    </location>
</feature>
<proteinExistence type="predicted"/>
<evidence type="ECO:0000313" key="2">
    <source>
        <dbReference type="EMBL" id="KAJ8358998.1"/>
    </source>
</evidence>
<dbReference type="AlphaFoldDB" id="A0A9Q1IYU5"/>
<keyword evidence="3" id="KW-1185">Reference proteome</keyword>
<protein>
    <submittedName>
        <fullName evidence="2">Uncharacterized protein</fullName>
    </submittedName>
</protein>
<evidence type="ECO:0000256" key="1">
    <source>
        <dbReference type="SAM" id="MobiDB-lite"/>
    </source>
</evidence>
<organism evidence="2 3">
    <name type="scientific">Synaphobranchus kaupii</name>
    <name type="common">Kaup's arrowtooth eel</name>
    <dbReference type="NCBI Taxonomy" id="118154"/>
    <lineage>
        <taxon>Eukaryota</taxon>
        <taxon>Metazoa</taxon>
        <taxon>Chordata</taxon>
        <taxon>Craniata</taxon>
        <taxon>Vertebrata</taxon>
        <taxon>Euteleostomi</taxon>
        <taxon>Actinopterygii</taxon>
        <taxon>Neopterygii</taxon>
        <taxon>Teleostei</taxon>
        <taxon>Anguilliformes</taxon>
        <taxon>Synaphobranchidae</taxon>
        <taxon>Synaphobranchus</taxon>
    </lineage>
</organism>
<feature type="region of interest" description="Disordered" evidence="1">
    <location>
        <begin position="88"/>
        <end position="118"/>
    </location>
</feature>
<reference evidence="2" key="1">
    <citation type="journal article" date="2023" name="Science">
        <title>Genome structures resolve the early diversification of teleost fishes.</title>
        <authorList>
            <person name="Parey E."/>
            <person name="Louis A."/>
            <person name="Montfort J."/>
            <person name="Bouchez O."/>
            <person name="Roques C."/>
            <person name="Iampietro C."/>
            <person name="Lluch J."/>
            <person name="Castinel A."/>
            <person name="Donnadieu C."/>
            <person name="Desvignes T."/>
            <person name="Floi Bucao C."/>
            <person name="Jouanno E."/>
            <person name="Wen M."/>
            <person name="Mejri S."/>
            <person name="Dirks R."/>
            <person name="Jansen H."/>
            <person name="Henkel C."/>
            <person name="Chen W.J."/>
            <person name="Zahm M."/>
            <person name="Cabau C."/>
            <person name="Klopp C."/>
            <person name="Thompson A.W."/>
            <person name="Robinson-Rechavi M."/>
            <person name="Braasch I."/>
            <person name="Lecointre G."/>
            <person name="Bobe J."/>
            <person name="Postlethwait J.H."/>
            <person name="Berthelot C."/>
            <person name="Roest Crollius H."/>
            <person name="Guiguen Y."/>
        </authorList>
    </citation>
    <scope>NUCLEOTIDE SEQUENCE</scope>
    <source>
        <strain evidence="2">WJC10195</strain>
    </source>
</reference>
<dbReference type="Proteomes" id="UP001152622">
    <property type="component" value="Chromosome 5"/>
</dbReference>
<comment type="caution">
    <text evidence="2">The sequence shown here is derived from an EMBL/GenBank/DDBJ whole genome shotgun (WGS) entry which is preliminary data.</text>
</comment>
<sequence>MPLVVAEACDAVCCCRQESRNMPCQPSPAPSPPALHHQLCGSETLTWSRRAPYACPGLTLHCAGQHNRLQSVRAAKGTGFSTAVTEASEQKRARRKTRLVRRGASPLPSAAKPHPPPPVTTFFAGTDRNWDTARDNDAANLFPLPAPCIPVLCLKSQQPSADPFVKCQSPYSQVTVKDDAADSIHGGS</sequence>
<gene>
    <name evidence="2" type="ORF">SKAU_G00155230</name>
</gene>
<accession>A0A9Q1IYU5</accession>
<feature type="compositionally biased region" description="Basic residues" evidence="1">
    <location>
        <begin position="92"/>
        <end position="101"/>
    </location>
</feature>
<dbReference type="EMBL" id="JAINUF010000005">
    <property type="protein sequence ID" value="KAJ8358998.1"/>
    <property type="molecule type" value="Genomic_DNA"/>
</dbReference>
<name>A0A9Q1IYU5_SYNKA</name>
<evidence type="ECO:0000313" key="3">
    <source>
        <dbReference type="Proteomes" id="UP001152622"/>
    </source>
</evidence>